<feature type="region of interest" description="Disordered" evidence="1">
    <location>
        <begin position="255"/>
        <end position="295"/>
    </location>
</feature>
<sequence length="743" mass="85606">MQRRRRRQERSGRCAAPRASPSRTGPRGHGTGSHGRRDLSSLDQRAEGVKTRRTCIRVISPDLFPTMSDEDIGTTLAYTKSPKVSRRTTFQNELQEAISARAARQQTAEYSDDFDSDEDEELPENNSAVENTNKKSVAFDITLSDDETTQKKALLKSEIADDFTSLLDEEKHQQMTILKSQNLSGDREDETECSFIEKLTCHGNEGDHCNESHMAVLQNEREEIIQHEFENKPVPKLREHRIKNISSAENVSISALDDHYKPSPQPRSVLRKSSHVEDKDVARAEDKASSSYRLSSFSAPSSLTRLSDKITTSEKRALAESPSPEGPWLTSSPPPFPIHFHSADETSGDSNWLMCGEGSPSKGQNQTEDDDFRDLKLENNGRKSPSVIELMMTTVYEKTKKLQKSTDDQLEENLQTLEEKFIADGIKEMSLNDKSEDMAEVSTSEDSDKKEFEYKETLSQKVRPSSSSRSLSSTYLKKAGKTIPPSTTTSSQYLGTLKVLDNKHLQKYSAELDKADSLRAAVYQDWLEKKRVFLLELQRIKRNKAENLKNANEKKEATKKEEAIASFEAWKAMKEREAKKKLAEKKKLEELKKRRAAEQNEEKKEEAQKAAFEKWKEKKAEYLREQSRKEKRAERIKKKKEEEAIAEKKRDNMSAVDKWNEKKEEFVKQKKTEKIQEKRQQEIEQVEREEKDKRAMEEYERWLEKKERRDQIEKKQKKLQVILEDETPPPWSPPGKAVSLRNY</sequence>
<feature type="region of interest" description="Disordered" evidence="1">
    <location>
        <begin position="428"/>
        <end position="488"/>
    </location>
</feature>
<organism evidence="2 3">
    <name type="scientific">Platysternon megacephalum</name>
    <name type="common">big-headed turtle</name>
    <dbReference type="NCBI Taxonomy" id="55544"/>
    <lineage>
        <taxon>Eukaryota</taxon>
        <taxon>Metazoa</taxon>
        <taxon>Chordata</taxon>
        <taxon>Craniata</taxon>
        <taxon>Vertebrata</taxon>
        <taxon>Euteleostomi</taxon>
        <taxon>Archelosauria</taxon>
        <taxon>Testudinata</taxon>
        <taxon>Testudines</taxon>
        <taxon>Cryptodira</taxon>
        <taxon>Durocryptodira</taxon>
        <taxon>Testudinoidea</taxon>
        <taxon>Platysternidae</taxon>
        <taxon>Platysternon</taxon>
    </lineage>
</organism>
<feature type="compositionally biased region" description="Basic and acidic residues" evidence="1">
    <location>
        <begin position="446"/>
        <end position="458"/>
    </location>
</feature>
<feature type="compositionally biased region" description="Basic and acidic residues" evidence="1">
    <location>
        <begin position="274"/>
        <end position="288"/>
    </location>
</feature>
<feature type="region of interest" description="Disordered" evidence="1">
    <location>
        <begin position="101"/>
        <end position="133"/>
    </location>
</feature>
<evidence type="ECO:0000313" key="2">
    <source>
        <dbReference type="EMBL" id="TFK16174.1"/>
    </source>
</evidence>
<accession>A0A4D9FFY1</accession>
<evidence type="ECO:0000313" key="3">
    <source>
        <dbReference type="Proteomes" id="UP000297703"/>
    </source>
</evidence>
<dbReference type="OrthoDB" id="8956542at2759"/>
<feature type="region of interest" description="Disordered" evidence="1">
    <location>
        <begin position="1"/>
        <end position="50"/>
    </location>
</feature>
<feature type="region of interest" description="Disordered" evidence="1">
    <location>
        <begin position="581"/>
        <end position="610"/>
    </location>
</feature>
<feature type="region of interest" description="Disordered" evidence="1">
    <location>
        <begin position="622"/>
        <end position="652"/>
    </location>
</feature>
<protein>
    <submittedName>
        <fullName evidence="2">Tetratricopeptide repeat protein 29</fullName>
    </submittedName>
</protein>
<dbReference type="GO" id="GO:0090307">
    <property type="term" value="P:mitotic spindle assembly"/>
    <property type="evidence" value="ECO:0007669"/>
    <property type="project" value="TreeGrafter"/>
</dbReference>
<reference evidence="2 3" key="1">
    <citation type="submission" date="2019-04" db="EMBL/GenBank/DDBJ databases">
        <title>Draft genome of the big-headed turtle Platysternon megacephalum.</title>
        <authorList>
            <person name="Gong S."/>
        </authorList>
    </citation>
    <scope>NUCLEOTIDE SEQUENCE [LARGE SCALE GENOMIC DNA]</scope>
    <source>
        <strain evidence="2">DO16091913</strain>
        <tissue evidence="2">Muscle</tissue>
    </source>
</reference>
<dbReference type="GO" id="GO:0008017">
    <property type="term" value="F:microtubule binding"/>
    <property type="evidence" value="ECO:0007669"/>
    <property type="project" value="TreeGrafter"/>
</dbReference>
<comment type="caution">
    <text evidence="2">The sequence shown here is derived from an EMBL/GenBank/DDBJ whole genome shotgun (WGS) entry which is preliminary data.</text>
</comment>
<dbReference type="PANTHER" id="PTHR14739:SF9">
    <property type="entry name" value="MICROTUBULE-ASSOCIATED PROTEIN 9"/>
    <property type="match status" value="1"/>
</dbReference>
<feature type="region of interest" description="Disordered" evidence="1">
    <location>
        <begin position="667"/>
        <end position="690"/>
    </location>
</feature>
<dbReference type="GO" id="GO:1902412">
    <property type="term" value="P:regulation of mitotic cytokinesis"/>
    <property type="evidence" value="ECO:0007669"/>
    <property type="project" value="TreeGrafter"/>
</dbReference>
<dbReference type="GO" id="GO:0000235">
    <property type="term" value="C:astral microtubule"/>
    <property type="evidence" value="ECO:0007669"/>
    <property type="project" value="TreeGrafter"/>
</dbReference>
<feature type="compositionally biased region" description="Basic and acidic residues" evidence="1">
    <location>
        <begin position="35"/>
        <end position="50"/>
    </location>
</feature>
<dbReference type="Proteomes" id="UP000297703">
    <property type="component" value="Unassembled WGS sequence"/>
</dbReference>
<name>A0A4D9FFY1_9SAUR</name>
<gene>
    <name evidence="2" type="ORF">DR999_PMT00080</name>
</gene>
<feature type="compositionally biased region" description="Basic and acidic residues" evidence="1">
    <location>
        <begin position="428"/>
        <end position="437"/>
    </location>
</feature>
<feature type="compositionally biased region" description="Acidic residues" evidence="1">
    <location>
        <begin position="110"/>
        <end position="123"/>
    </location>
</feature>
<feature type="region of interest" description="Disordered" evidence="1">
    <location>
        <begin position="313"/>
        <end position="386"/>
    </location>
</feature>
<reference evidence="2 3" key="2">
    <citation type="submission" date="2019-04" db="EMBL/GenBank/DDBJ databases">
        <title>The genome sequence of big-headed turtle.</title>
        <authorList>
            <person name="Gong S."/>
        </authorList>
    </citation>
    <scope>NUCLEOTIDE SEQUENCE [LARGE SCALE GENOMIC DNA]</scope>
    <source>
        <strain evidence="2">DO16091913</strain>
        <tissue evidence="2">Muscle</tissue>
    </source>
</reference>
<dbReference type="GO" id="GO:0000281">
    <property type="term" value="P:mitotic cytokinesis"/>
    <property type="evidence" value="ECO:0007669"/>
    <property type="project" value="InterPro"/>
</dbReference>
<feature type="region of interest" description="Disordered" evidence="1">
    <location>
        <begin position="708"/>
        <end position="743"/>
    </location>
</feature>
<keyword evidence="3" id="KW-1185">Reference proteome</keyword>
<dbReference type="InterPro" id="IPR026106">
    <property type="entry name" value="MAP9"/>
</dbReference>
<dbReference type="PANTHER" id="PTHR14739">
    <property type="entry name" value="MICROTUBULE-ASSOCIATED PROTEIN 9"/>
    <property type="match status" value="1"/>
</dbReference>
<dbReference type="AlphaFoldDB" id="A0A4D9FFY1"/>
<proteinExistence type="predicted"/>
<dbReference type="EMBL" id="QXTE01000001">
    <property type="protein sequence ID" value="TFK16174.1"/>
    <property type="molecule type" value="Genomic_DNA"/>
</dbReference>
<evidence type="ECO:0000256" key="1">
    <source>
        <dbReference type="SAM" id="MobiDB-lite"/>
    </source>
</evidence>